<feature type="domain" description="YjiS-like" evidence="1">
    <location>
        <begin position="13"/>
        <end position="41"/>
    </location>
</feature>
<keyword evidence="3" id="KW-1185">Reference proteome</keyword>
<dbReference type="AlphaFoldDB" id="A0A2C9D4A6"/>
<gene>
    <name evidence="2" type="ORF">HDIA_1616</name>
</gene>
<evidence type="ECO:0000313" key="3">
    <source>
        <dbReference type="Proteomes" id="UP000223606"/>
    </source>
</evidence>
<dbReference type="OrthoDB" id="8244198at2"/>
<dbReference type="InterPro" id="IPR009506">
    <property type="entry name" value="YjiS-like"/>
</dbReference>
<dbReference type="Pfam" id="PF06568">
    <property type="entry name" value="YjiS-like"/>
    <property type="match status" value="1"/>
</dbReference>
<reference evidence="3" key="1">
    <citation type="submission" date="2017-09" db="EMBL/GenBank/DDBJ databases">
        <title>Genome sequence of Nannocystis excedens DSM 71.</title>
        <authorList>
            <person name="Blom J."/>
        </authorList>
    </citation>
    <scope>NUCLEOTIDE SEQUENCE [LARGE SCALE GENOMIC DNA]</scope>
    <source>
        <strain evidence="3">type strain: E19</strain>
    </source>
</reference>
<proteinExistence type="predicted"/>
<sequence length="49" mass="5952">MFDTIVKKYNHFVKYQQTYRELSQLSNRELHDLGIVRSDIRNLARRAAR</sequence>
<evidence type="ECO:0000259" key="1">
    <source>
        <dbReference type="Pfam" id="PF06568"/>
    </source>
</evidence>
<accession>A0A2C9D4A6</accession>
<dbReference type="EMBL" id="LT960614">
    <property type="protein sequence ID" value="SON55157.1"/>
    <property type="molecule type" value="Genomic_DNA"/>
</dbReference>
<organism evidence="2 3">
    <name type="scientific">Hartmannibacter diazotrophicus</name>
    <dbReference type="NCBI Taxonomy" id="1482074"/>
    <lineage>
        <taxon>Bacteria</taxon>
        <taxon>Pseudomonadati</taxon>
        <taxon>Pseudomonadota</taxon>
        <taxon>Alphaproteobacteria</taxon>
        <taxon>Hyphomicrobiales</taxon>
        <taxon>Pleomorphomonadaceae</taxon>
        <taxon>Hartmannibacter</taxon>
    </lineage>
</organism>
<evidence type="ECO:0000313" key="2">
    <source>
        <dbReference type="EMBL" id="SON55157.1"/>
    </source>
</evidence>
<dbReference type="RefSeq" id="WP_099555710.1">
    <property type="nucleotide sequence ID" value="NZ_LT960614.1"/>
</dbReference>
<protein>
    <recommendedName>
        <fullName evidence="1">YjiS-like domain-containing protein</fullName>
    </recommendedName>
</protein>
<dbReference type="Proteomes" id="UP000223606">
    <property type="component" value="Chromosome 1"/>
</dbReference>
<name>A0A2C9D4A6_9HYPH</name>
<dbReference type="KEGG" id="hdi:HDIA_1616"/>